<comment type="caution">
    <text evidence="8">The sequence shown here is derived from an EMBL/GenBank/DDBJ whole genome shotgun (WGS) entry which is preliminary data.</text>
</comment>
<dbReference type="PROSITE" id="PS51012">
    <property type="entry name" value="ABC_TM2"/>
    <property type="match status" value="1"/>
</dbReference>
<feature type="transmembrane region" description="Helical" evidence="6">
    <location>
        <begin position="127"/>
        <end position="156"/>
    </location>
</feature>
<sequence length="279" mass="29650">MSAQTVSSNRSAMAGGARARRLGSWYVAEHRLLDMRAYAQTIVATSIGNPLVYLFALGVGLASLVDANLGDGGGGQVSYLVFVAPALLAAAAVTVATEEFTYPILAAFKWNPIFSAMRSAPVSSAQIANGTIIAVALRIIVTCAIYFAVMVAFGAVPSPLGVFGILTASATGVAVGVVIMAYTSTVEEDKGQMAIIMRFIITPMFLFSGTFFPLSQLPVYLQWIGWISPLWHGTELGRVLAYGLAEPIWLTVAHVAYIGIMLLGGWRAAQVIITRRLDK</sequence>
<evidence type="ECO:0000259" key="7">
    <source>
        <dbReference type="PROSITE" id="PS51012"/>
    </source>
</evidence>
<feature type="transmembrane region" description="Helical" evidence="6">
    <location>
        <begin position="195"/>
        <end position="214"/>
    </location>
</feature>
<evidence type="ECO:0000256" key="3">
    <source>
        <dbReference type="ARBA" id="ARBA00022989"/>
    </source>
</evidence>
<feature type="transmembrane region" description="Helical" evidence="6">
    <location>
        <begin position="162"/>
        <end position="183"/>
    </location>
</feature>
<accession>A0ABV2QT17</accession>
<keyword evidence="4 6" id="KW-0472">Membrane</keyword>
<keyword evidence="2 6" id="KW-0812">Transmembrane</keyword>
<gene>
    <name evidence="8" type="ORF">ABIE21_003128</name>
</gene>
<dbReference type="PANTHER" id="PTHR43229">
    <property type="entry name" value="NODULATION PROTEIN J"/>
    <property type="match status" value="1"/>
</dbReference>
<dbReference type="Proteomes" id="UP001549257">
    <property type="component" value="Unassembled WGS sequence"/>
</dbReference>
<keyword evidence="3 6" id="KW-1133">Transmembrane helix</keyword>
<evidence type="ECO:0000256" key="1">
    <source>
        <dbReference type="ARBA" id="ARBA00004141"/>
    </source>
</evidence>
<evidence type="ECO:0000256" key="5">
    <source>
        <dbReference type="ARBA" id="ARBA00023251"/>
    </source>
</evidence>
<keyword evidence="9" id="KW-1185">Reference proteome</keyword>
<dbReference type="InterPro" id="IPR047817">
    <property type="entry name" value="ABC2_TM_bact-type"/>
</dbReference>
<dbReference type="InterPro" id="IPR013525">
    <property type="entry name" value="ABC2_TM"/>
</dbReference>
<comment type="subcellular location">
    <subcellularLocation>
        <location evidence="6">Cell membrane</location>
        <topology evidence="6">Multi-pass membrane protein</topology>
    </subcellularLocation>
    <subcellularLocation>
        <location evidence="1">Membrane</location>
        <topology evidence="1">Multi-pass membrane protein</topology>
    </subcellularLocation>
</comment>
<keyword evidence="5" id="KW-0046">Antibiotic resistance</keyword>
<evidence type="ECO:0000256" key="6">
    <source>
        <dbReference type="RuleBase" id="RU361157"/>
    </source>
</evidence>
<evidence type="ECO:0000256" key="2">
    <source>
        <dbReference type="ARBA" id="ARBA00022692"/>
    </source>
</evidence>
<evidence type="ECO:0000313" key="9">
    <source>
        <dbReference type="Proteomes" id="UP001549257"/>
    </source>
</evidence>
<feature type="transmembrane region" description="Helical" evidence="6">
    <location>
        <begin position="248"/>
        <end position="269"/>
    </location>
</feature>
<evidence type="ECO:0000313" key="8">
    <source>
        <dbReference type="EMBL" id="MET4583602.1"/>
    </source>
</evidence>
<feature type="transmembrane region" description="Helical" evidence="6">
    <location>
        <begin position="41"/>
        <end position="65"/>
    </location>
</feature>
<dbReference type="RefSeq" id="WP_354025768.1">
    <property type="nucleotide sequence ID" value="NZ_JBEPSJ010000004.1"/>
</dbReference>
<dbReference type="EMBL" id="JBEPSJ010000004">
    <property type="protein sequence ID" value="MET4583602.1"/>
    <property type="molecule type" value="Genomic_DNA"/>
</dbReference>
<dbReference type="PIRSF" id="PIRSF006648">
    <property type="entry name" value="DrrB"/>
    <property type="match status" value="1"/>
</dbReference>
<dbReference type="InterPro" id="IPR000412">
    <property type="entry name" value="ABC_2_transport"/>
</dbReference>
<keyword evidence="6" id="KW-1003">Cell membrane</keyword>
<reference evidence="8 9" key="1">
    <citation type="submission" date="2024-06" db="EMBL/GenBank/DDBJ databases">
        <title>Sorghum-associated microbial communities from plants grown in Nebraska, USA.</title>
        <authorList>
            <person name="Schachtman D."/>
        </authorList>
    </citation>
    <scope>NUCLEOTIDE SEQUENCE [LARGE SCALE GENOMIC DNA]</scope>
    <source>
        <strain evidence="8 9">2857</strain>
    </source>
</reference>
<comment type="similarity">
    <text evidence="6">Belongs to the ABC-2 integral membrane protein family.</text>
</comment>
<dbReference type="PRINTS" id="PR00164">
    <property type="entry name" value="ABC2TRNSPORT"/>
</dbReference>
<feature type="transmembrane region" description="Helical" evidence="6">
    <location>
        <begin position="77"/>
        <end position="96"/>
    </location>
</feature>
<evidence type="ECO:0000256" key="4">
    <source>
        <dbReference type="ARBA" id="ARBA00023136"/>
    </source>
</evidence>
<dbReference type="Pfam" id="PF01061">
    <property type="entry name" value="ABC2_membrane"/>
    <property type="match status" value="1"/>
</dbReference>
<keyword evidence="6" id="KW-0813">Transport</keyword>
<proteinExistence type="inferred from homology"/>
<feature type="domain" description="ABC transmembrane type-2" evidence="7">
    <location>
        <begin position="41"/>
        <end position="276"/>
    </location>
</feature>
<protein>
    <recommendedName>
        <fullName evidence="6">Transport permease protein</fullName>
    </recommendedName>
</protein>
<dbReference type="InterPro" id="IPR051784">
    <property type="entry name" value="Nod_factor_ABC_transporter"/>
</dbReference>
<name>A0ABV2QT17_9MICO</name>
<organism evidence="8 9">
    <name type="scientific">Conyzicola nivalis</name>
    <dbReference type="NCBI Taxonomy" id="1477021"/>
    <lineage>
        <taxon>Bacteria</taxon>
        <taxon>Bacillati</taxon>
        <taxon>Actinomycetota</taxon>
        <taxon>Actinomycetes</taxon>
        <taxon>Micrococcales</taxon>
        <taxon>Microbacteriaceae</taxon>
        <taxon>Conyzicola</taxon>
    </lineage>
</organism>
<dbReference type="PANTHER" id="PTHR43229:SF2">
    <property type="entry name" value="NODULATION PROTEIN J"/>
    <property type="match status" value="1"/>
</dbReference>